<dbReference type="InterPro" id="IPR023347">
    <property type="entry name" value="Lysozyme_dom_sf"/>
</dbReference>
<evidence type="ECO:0000256" key="3">
    <source>
        <dbReference type="ARBA" id="ARBA00022612"/>
    </source>
</evidence>
<dbReference type="GO" id="GO:0016998">
    <property type="term" value="P:cell wall macromolecule catabolic process"/>
    <property type="evidence" value="ECO:0007669"/>
    <property type="project" value="InterPro"/>
</dbReference>
<organism evidence="12">
    <name type="scientific">Myoviridae sp. ctakU3</name>
    <dbReference type="NCBI Taxonomy" id="2825135"/>
    <lineage>
        <taxon>Viruses</taxon>
        <taxon>Duplodnaviria</taxon>
        <taxon>Heunggongvirae</taxon>
        <taxon>Uroviricota</taxon>
        <taxon>Caudoviricetes</taxon>
    </lineage>
</organism>
<keyword evidence="2 10" id="KW-0929">Antimicrobial</keyword>
<dbReference type="EMBL" id="BK015306">
    <property type="protein sequence ID" value="DAE00612.1"/>
    <property type="molecule type" value="Genomic_DNA"/>
</dbReference>
<comment type="catalytic activity">
    <reaction evidence="1 10 11">
        <text>Hydrolysis of (1-&gt;4)-beta-linkages between N-acetylmuramic acid and N-acetyl-D-glucosamine residues in a peptidoglycan and between N-acetyl-D-glucosamine residues in chitodextrins.</text>
        <dbReference type="EC" id="3.2.1.17"/>
    </reaction>
</comment>
<dbReference type="Gene3D" id="1.10.530.40">
    <property type="match status" value="1"/>
</dbReference>
<proteinExistence type="inferred from homology"/>
<evidence type="ECO:0000256" key="8">
    <source>
        <dbReference type="ARBA" id="ARBA00023200"/>
    </source>
</evidence>
<evidence type="ECO:0000256" key="11">
    <source>
        <dbReference type="RuleBase" id="RU003788"/>
    </source>
</evidence>
<reference evidence="12" key="1">
    <citation type="journal article" date="2021" name="Proc. Natl. Acad. Sci. U.S.A.">
        <title>A Catalog of Tens of Thousands of Viruses from Human Metagenomes Reveals Hidden Associations with Chronic Diseases.</title>
        <authorList>
            <person name="Tisza M.J."/>
            <person name="Buck C.B."/>
        </authorList>
    </citation>
    <scope>NUCLEOTIDE SEQUENCE</scope>
    <source>
        <strain evidence="12">CtakU3</strain>
    </source>
</reference>
<accession>A0A8S5P2Z8</accession>
<dbReference type="Pfam" id="PF00959">
    <property type="entry name" value="Phage_lysozyme"/>
    <property type="match status" value="1"/>
</dbReference>
<evidence type="ECO:0000256" key="5">
    <source>
        <dbReference type="ARBA" id="ARBA00022801"/>
    </source>
</evidence>
<keyword evidence="9 10" id="KW-0326">Glycosidase</keyword>
<feature type="active site" description="Proton donor/acceptor" evidence="10">
    <location>
        <position position="27"/>
    </location>
</feature>
<protein>
    <recommendedName>
        <fullName evidence="10">Endolysin</fullName>
        <ecNumber evidence="10">3.2.1.17</ecNumber>
    </recommendedName>
    <alternativeName>
        <fullName evidence="10">Lysis protein</fullName>
    </alternativeName>
    <alternativeName>
        <fullName evidence="10">Lysozyme</fullName>
    </alternativeName>
    <alternativeName>
        <fullName evidence="10">Muramidase</fullName>
    </alternativeName>
</protein>
<dbReference type="InterPro" id="IPR034690">
    <property type="entry name" value="Endolysin_T4_type"/>
</dbReference>
<dbReference type="InterPro" id="IPR051018">
    <property type="entry name" value="Bacteriophage_GH24"/>
</dbReference>
<keyword evidence="7 10" id="KW-0578">Host cell lysis by virus</keyword>
<sequence>MIEKGKPFTQWGSDSLELAKQLIADFEGFRSKAYKCQAGVLTIGYGHTKGVKEGMTISEDEAEKLLWGDLVRLKHDVAPLINVGVTEGQFIALLSFAYNVGVGNLKKSTLLRLLNSGSYSHASEEFAKWIYVKGQPSKGLMNRRKKEREYFDTEEG</sequence>
<dbReference type="GO" id="GO:0003796">
    <property type="term" value="F:lysozyme activity"/>
    <property type="evidence" value="ECO:0007669"/>
    <property type="project" value="UniProtKB-UniRule"/>
</dbReference>
<evidence type="ECO:0000256" key="4">
    <source>
        <dbReference type="ARBA" id="ARBA00022638"/>
    </source>
</evidence>
<evidence type="ECO:0000313" key="12">
    <source>
        <dbReference type="EMBL" id="DAE00612.1"/>
    </source>
</evidence>
<keyword evidence="3 10" id="KW-1188">Viral release from host cell</keyword>
<comment type="function">
    <text evidence="10">Endolysin with lysozyme activity that degrades host peptidoglycans and participates with the holin and spanin proteins in the sequential events which lead to the programmed host cell lysis releasing the mature viral particles. Once the holin has permeabilized the host cell membrane, the endolysin can reach the periplasm and break down the peptidoglycan layer.</text>
</comment>
<dbReference type="HAMAP" id="MF_04110">
    <property type="entry name" value="ENDOLYSIN_T4"/>
    <property type="match status" value="1"/>
</dbReference>
<dbReference type="SUPFAM" id="SSF53955">
    <property type="entry name" value="Lysozyme-like"/>
    <property type="match status" value="1"/>
</dbReference>
<evidence type="ECO:0000256" key="6">
    <source>
        <dbReference type="ARBA" id="ARBA00022852"/>
    </source>
</evidence>
<keyword evidence="5 10" id="KW-0378">Hydrolase</keyword>
<name>A0A8S5P2Z8_9CAUD</name>
<evidence type="ECO:0000256" key="7">
    <source>
        <dbReference type="ARBA" id="ARBA00023142"/>
    </source>
</evidence>
<dbReference type="PANTHER" id="PTHR38107:SF3">
    <property type="entry name" value="LYSOZYME RRRD-RELATED"/>
    <property type="match status" value="1"/>
</dbReference>
<dbReference type="EC" id="3.2.1.17" evidence="10"/>
<keyword evidence="4 10" id="KW-0081">Bacteriolytic enzyme</keyword>
<dbReference type="InterPro" id="IPR002196">
    <property type="entry name" value="Glyco_hydro_24"/>
</dbReference>
<dbReference type="CDD" id="cd00737">
    <property type="entry name" value="lyz_endolysin_autolysin"/>
    <property type="match status" value="1"/>
</dbReference>
<dbReference type="GO" id="GO:0042742">
    <property type="term" value="P:defense response to bacterium"/>
    <property type="evidence" value="ECO:0007669"/>
    <property type="project" value="UniProtKB-KW"/>
</dbReference>
<dbReference type="GO" id="GO:0030430">
    <property type="term" value="C:host cell cytoplasm"/>
    <property type="evidence" value="ECO:0007669"/>
    <property type="project" value="UniProtKB-SubCell"/>
</dbReference>
<keyword evidence="8 10" id="KW-1035">Host cytoplasm</keyword>
<comment type="similarity">
    <text evidence="10 11">Belongs to the glycosyl hydrolase 24 family.</text>
</comment>
<keyword evidence="6 10" id="KW-0204">Cytolysis</keyword>
<evidence type="ECO:0000256" key="1">
    <source>
        <dbReference type="ARBA" id="ARBA00000632"/>
    </source>
</evidence>
<dbReference type="GO" id="GO:0044659">
    <property type="term" value="P:viral release from host cell by cytolysis"/>
    <property type="evidence" value="ECO:0007669"/>
    <property type="project" value="UniProtKB-UniRule"/>
</dbReference>
<dbReference type="GO" id="GO:0009253">
    <property type="term" value="P:peptidoglycan catabolic process"/>
    <property type="evidence" value="ECO:0007669"/>
    <property type="project" value="UniProtKB-UniRule"/>
</dbReference>
<dbReference type="PANTHER" id="PTHR38107">
    <property type="match status" value="1"/>
</dbReference>
<evidence type="ECO:0000256" key="2">
    <source>
        <dbReference type="ARBA" id="ARBA00022529"/>
    </source>
</evidence>
<evidence type="ECO:0000256" key="10">
    <source>
        <dbReference type="HAMAP-Rule" id="MF_04110"/>
    </source>
</evidence>
<comment type="subcellular location">
    <subcellularLocation>
        <location evidence="10">Host cytoplasm</location>
    </subcellularLocation>
    <text evidence="10">The endolysin is cytoplasmic, but can reach the periplasmic space with the help of the holins which disrupt the host cell membrane.</text>
</comment>
<feature type="active site" description="Proton donor/acceptor" evidence="10">
    <location>
        <position position="36"/>
    </location>
</feature>
<evidence type="ECO:0000256" key="9">
    <source>
        <dbReference type="ARBA" id="ARBA00023295"/>
    </source>
</evidence>
<dbReference type="InterPro" id="IPR033907">
    <property type="entry name" value="Endolysin_autolysin"/>
</dbReference>
<dbReference type="InterPro" id="IPR023346">
    <property type="entry name" value="Lysozyme-like_dom_sf"/>
</dbReference>